<accession>A0A1I3X5Y0</accession>
<dbReference type="EC" id="3.6.4.-" evidence="9 10"/>
<dbReference type="SMART" id="SM00382">
    <property type="entry name" value="AAA"/>
    <property type="match status" value="1"/>
</dbReference>
<keyword evidence="7 9" id="KW-0805">Transcription regulation</keyword>
<comment type="caution">
    <text evidence="9">Lacks conserved residue(s) required for the propagation of feature annotation.</text>
</comment>
<evidence type="ECO:0000256" key="10">
    <source>
        <dbReference type="NCBIfam" id="TIGR00767"/>
    </source>
</evidence>
<dbReference type="InterPro" id="IPR000194">
    <property type="entry name" value="ATPase_F1/V1/A1_a/bsu_nucl-bd"/>
</dbReference>
<evidence type="ECO:0000256" key="5">
    <source>
        <dbReference type="ARBA" id="ARBA00022840"/>
    </source>
</evidence>
<dbReference type="Pfam" id="PF07497">
    <property type="entry name" value="Rho_RNA_bind"/>
    <property type="match status" value="1"/>
</dbReference>
<gene>
    <name evidence="9" type="primary">rho</name>
    <name evidence="13" type="ORF">SAMN04487936_10821</name>
</gene>
<dbReference type="NCBIfam" id="TIGR00767">
    <property type="entry name" value="rho"/>
    <property type="match status" value="1"/>
</dbReference>
<feature type="binding site" evidence="9">
    <location>
        <position position="211"/>
    </location>
    <ligand>
        <name>ATP</name>
        <dbReference type="ChEBI" id="CHEBI:30616"/>
    </ligand>
</feature>
<dbReference type="RefSeq" id="WP_075037176.1">
    <property type="nucleotide sequence ID" value="NZ_FOSB01000008.1"/>
</dbReference>
<evidence type="ECO:0000256" key="11">
    <source>
        <dbReference type="PROSITE-ProRule" id="PRU01203"/>
    </source>
</evidence>
<keyword evidence="2 9" id="KW-0547">Nucleotide-binding</keyword>
<dbReference type="PROSITE" id="PS51856">
    <property type="entry name" value="RHO_RNA_BD"/>
    <property type="match status" value="1"/>
</dbReference>
<comment type="subunit">
    <text evidence="9">Homohexamer. The homohexamer assembles into an open ring structure.</text>
</comment>
<dbReference type="Gene3D" id="1.10.720.10">
    <property type="match status" value="1"/>
</dbReference>
<evidence type="ECO:0000256" key="9">
    <source>
        <dbReference type="HAMAP-Rule" id="MF_01884"/>
    </source>
</evidence>
<protein>
    <recommendedName>
        <fullName evidence="9 10">Transcription termination factor Rho</fullName>
        <ecNumber evidence="9 10">3.6.4.-</ecNumber>
    </recommendedName>
    <alternativeName>
        <fullName evidence="9">ATP-dependent helicase Rho</fullName>
    </alternativeName>
</protein>
<keyword evidence="6 9" id="KW-0694">RNA-binding</keyword>
<dbReference type="GO" id="GO:0008186">
    <property type="term" value="F:ATP-dependent activity, acting on RNA"/>
    <property type="evidence" value="ECO:0007669"/>
    <property type="project" value="UniProtKB-UniRule"/>
</dbReference>
<comment type="similarity">
    <text evidence="9 11">Belongs to the Rho family.</text>
</comment>
<dbReference type="OrthoDB" id="9805197at2"/>
<keyword evidence="8 9" id="KW-0804">Transcription</keyword>
<dbReference type="PANTHER" id="PTHR46425:SF1">
    <property type="entry name" value="TRANSCRIPTION TERMINATION FACTOR RHO"/>
    <property type="match status" value="1"/>
</dbReference>
<proteinExistence type="inferred from homology"/>
<dbReference type="InterPro" id="IPR003593">
    <property type="entry name" value="AAA+_ATPase"/>
</dbReference>
<dbReference type="SUPFAM" id="SSF52540">
    <property type="entry name" value="P-loop containing nucleoside triphosphate hydrolases"/>
    <property type="match status" value="1"/>
</dbReference>
<dbReference type="InterPro" id="IPR011112">
    <property type="entry name" value="Rho-like_N"/>
</dbReference>
<dbReference type="InterPro" id="IPR036269">
    <property type="entry name" value="Rho_N_sf"/>
</dbReference>
<dbReference type="GO" id="GO:0016787">
    <property type="term" value="F:hydrolase activity"/>
    <property type="evidence" value="ECO:0007669"/>
    <property type="project" value="UniProtKB-KW"/>
</dbReference>
<dbReference type="InterPro" id="IPR012340">
    <property type="entry name" value="NA-bd_OB-fold"/>
</dbReference>
<dbReference type="Gene3D" id="2.40.50.140">
    <property type="entry name" value="Nucleic acid-binding proteins"/>
    <property type="match status" value="1"/>
</dbReference>
<dbReference type="InterPro" id="IPR011129">
    <property type="entry name" value="CSD"/>
</dbReference>
<dbReference type="Pfam" id="PF07498">
    <property type="entry name" value="Rho_N"/>
    <property type="match status" value="1"/>
</dbReference>
<dbReference type="SUPFAM" id="SSF50249">
    <property type="entry name" value="Nucleic acid-binding proteins"/>
    <property type="match status" value="1"/>
</dbReference>
<dbReference type="GO" id="GO:0005524">
    <property type="term" value="F:ATP binding"/>
    <property type="evidence" value="ECO:0007669"/>
    <property type="project" value="UniProtKB-UniRule"/>
</dbReference>
<dbReference type="SMART" id="SM00357">
    <property type="entry name" value="CSP"/>
    <property type="match status" value="1"/>
</dbReference>
<keyword evidence="3 9" id="KW-0378">Hydrolase</keyword>
<evidence type="ECO:0000256" key="1">
    <source>
        <dbReference type="ARBA" id="ARBA00022472"/>
    </source>
</evidence>
<evidence type="ECO:0000313" key="14">
    <source>
        <dbReference type="Proteomes" id="UP000183557"/>
    </source>
</evidence>
<reference evidence="14" key="1">
    <citation type="submission" date="2016-10" db="EMBL/GenBank/DDBJ databases">
        <authorList>
            <person name="Varghese N."/>
            <person name="Submissions S."/>
        </authorList>
    </citation>
    <scope>NUCLEOTIDE SEQUENCE [LARGE SCALE GENOMIC DNA]</scope>
    <source>
        <strain evidence="14">CGMCC 1.3704</strain>
    </source>
</reference>
<dbReference type="SMART" id="SM00959">
    <property type="entry name" value="Rho_N"/>
    <property type="match status" value="1"/>
</dbReference>
<evidence type="ECO:0000256" key="6">
    <source>
        <dbReference type="ARBA" id="ARBA00022884"/>
    </source>
</evidence>
<dbReference type="CDD" id="cd01128">
    <property type="entry name" value="rho_factor_C"/>
    <property type="match status" value="1"/>
</dbReference>
<sequence length="428" mass="48355">MADLTISNLETMTLKGLYAKARQYKVSYYAKLTKRELIFAILKAQAEKDGFLFMDGILEIIPSEGFGFLRPINYSPSAEDIYISASQIRRFDLRNGDKVSGKVRPPKENERYYGLLHVDAVNGEDPDSAKERVHFPALTPLYPDRQMKLETETKKLSTRIMDLMAPVGYGQRGLLVAPPKAGKTMLLKQMANSISANHPDAKLIILLVDERPEEVTDIERSVAADVDVVSSTFDEVPENHIKVSELVLERAMRLVEHKRDVIVLMDSITRLARAYNLVIPPSGRTLSGGIDPAAFHRPKRFFGAARNIEEGGSLTILATALVDTGSRMDDVIYEEFKGTGNMELHLDRSLAERRIFPAIDILRSGTRKEELLLPQAHLDKIWAIRKSMSDSQDFTDRFLRRLRASKNNEEFFDLMDKDMKGKATPARR</sequence>
<dbReference type="GO" id="GO:0006353">
    <property type="term" value="P:DNA-templated transcription termination"/>
    <property type="evidence" value="ECO:0007669"/>
    <property type="project" value="UniProtKB-UniRule"/>
</dbReference>
<evidence type="ECO:0000259" key="12">
    <source>
        <dbReference type="PROSITE" id="PS51856"/>
    </source>
</evidence>
<dbReference type="HAMAP" id="MF_01884">
    <property type="entry name" value="Rho"/>
    <property type="match status" value="1"/>
</dbReference>
<dbReference type="FunFam" id="3.40.50.300:FF:000072">
    <property type="entry name" value="Transcription termination factor Rho"/>
    <property type="match status" value="1"/>
</dbReference>
<keyword evidence="14" id="KW-1185">Reference proteome</keyword>
<dbReference type="NCBIfam" id="NF006886">
    <property type="entry name" value="PRK09376.1"/>
    <property type="match status" value="1"/>
</dbReference>
<dbReference type="EMBL" id="FOSB01000008">
    <property type="protein sequence ID" value="SFK14994.1"/>
    <property type="molecule type" value="Genomic_DNA"/>
</dbReference>
<evidence type="ECO:0000256" key="7">
    <source>
        <dbReference type="ARBA" id="ARBA00023015"/>
    </source>
</evidence>
<keyword evidence="4 9" id="KW-0347">Helicase</keyword>
<dbReference type="AlphaFoldDB" id="A0A1I3X5Y0"/>
<evidence type="ECO:0000256" key="3">
    <source>
        <dbReference type="ARBA" id="ARBA00022801"/>
    </source>
</evidence>
<dbReference type="STRING" id="240302.BN982_01093"/>
<dbReference type="Gene3D" id="3.40.50.300">
    <property type="entry name" value="P-loop containing nucleotide triphosphate hydrolases"/>
    <property type="match status" value="1"/>
</dbReference>
<keyword evidence="1 9" id="KW-0806">Transcription termination</keyword>
<evidence type="ECO:0000256" key="4">
    <source>
        <dbReference type="ARBA" id="ARBA00022806"/>
    </source>
</evidence>
<feature type="binding site" evidence="9">
    <location>
        <begin position="180"/>
        <end position="185"/>
    </location>
    <ligand>
        <name>ATP</name>
        <dbReference type="ChEBI" id="CHEBI:30616"/>
    </ligand>
</feature>
<keyword evidence="5 9" id="KW-0067">ATP-binding</keyword>
<comment type="function">
    <text evidence="9">Facilitates transcription termination by a mechanism that involves Rho binding to the nascent RNA, activation of Rho's RNA-dependent ATPase activity, and release of the mRNA from the DNA template.</text>
</comment>
<dbReference type="GO" id="GO:0004386">
    <property type="term" value="F:helicase activity"/>
    <property type="evidence" value="ECO:0007669"/>
    <property type="project" value="UniProtKB-UniRule"/>
</dbReference>
<evidence type="ECO:0000313" key="13">
    <source>
        <dbReference type="EMBL" id="SFK14994.1"/>
    </source>
</evidence>
<feature type="binding site" evidence="9">
    <location>
        <begin position="168"/>
        <end position="173"/>
    </location>
    <ligand>
        <name>ATP</name>
        <dbReference type="ChEBI" id="CHEBI:30616"/>
    </ligand>
</feature>
<dbReference type="PANTHER" id="PTHR46425">
    <property type="entry name" value="TRANSCRIPTION TERMINATION FACTOR RHO"/>
    <property type="match status" value="1"/>
</dbReference>
<dbReference type="InterPro" id="IPR041703">
    <property type="entry name" value="Rho_factor_ATP-bd"/>
</dbReference>
<name>A0A1I3X5Y0_HALDA</name>
<dbReference type="eggNOG" id="COG1158">
    <property type="taxonomic scope" value="Bacteria"/>
</dbReference>
<dbReference type="InterPro" id="IPR004665">
    <property type="entry name" value="Term_rho"/>
</dbReference>
<dbReference type="InterPro" id="IPR027417">
    <property type="entry name" value="P-loop_NTPase"/>
</dbReference>
<evidence type="ECO:0000256" key="8">
    <source>
        <dbReference type="ARBA" id="ARBA00023163"/>
    </source>
</evidence>
<dbReference type="InterPro" id="IPR011113">
    <property type="entry name" value="Rho_RNA-bd"/>
</dbReference>
<evidence type="ECO:0000256" key="2">
    <source>
        <dbReference type="ARBA" id="ARBA00022741"/>
    </source>
</evidence>
<organism evidence="13 14">
    <name type="scientific">Halobacillus dabanensis</name>
    <dbReference type="NCBI Taxonomy" id="240302"/>
    <lineage>
        <taxon>Bacteria</taxon>
        <taxon>Bacillati</taxon>
        <taxon>Bacillota</taxon>
        <taxon>Bacilli</taxon>
        <taxon>Bacillales</taxon>
        <taxon>Bacillaceae</taxon>
        <taxon>Halobacillus</taxon>
    </lineage>
</organism>
<dbReference type="SUPFAM" id="SSF68912">
    <property type="entry name" value="Rho N-terminal domain-like"/>
    <property type="match status" value="1"/>
</dbReference>
<dbReference type="Proteomes" id="UP000183557">
    <property type="component" value="Unassembled WGS sequence"/>
</dbReference>
<dbReference type="CDD" id="cd04459">
    <property type="entry name" value="Rho_CSD"/>
    <property type="match status" value="1"/>
</dbReference>
<dbReference type="Pfam" id="PF00006">
    <property type="entry name" value="ATP-synt_ab"/>
    <property type="match status" value="1"/>
</dbReference>
<feature type="domain" description="Rho RNA-BD" evidence="12">
    <location>
        <begin position="51"/>
        <end position="125"/>
    </location>
</feature>
<dbReference type="GO" id="GO:0003723">
    <property type="term" value="F:RNA binding"/>
    <property type="evidence" value="ECO:0007669"/>
    <property type="project" value="UniProtKB-UniRule"/>
</dbReference>